<dbReference type="EMBL" id="PEYV01000023">
    <property type="protein sequence ID" value="PIS21717.1"/>
    <property type="molecule type" value="Genomic_DNA"/>
</dbReference>
<dbReference type="NCBIfam" id="TIGR00544">
    <property type="entry name" value="lgt"/>
    <property type="match status" value="1"/>
</dbReference>
<dbReference type="HAMAP" id="MF_01147">
    <property type="entry name" value="Lgt"/>
    <property type="match status" value="1"/>
</dbReference>
<evidence type="ECO:0000256" key="5">
    <source>
        <dbReference type="ARBA" id="ARBA00022989"/>
    </source>
</evidence>
<evidence type="ECO:0000256" key="6">
    <source>
        <dbReference type="ARBA" id="ARBA00023136"/>
    </source>
</evidence>
<comment type="function">
    <text evidence="7">Catalyzes the transfer of the diacylglyceryl group from phosphatidylglycerol to the sulfhydryl group of the N-terminal cysteine of a prolipoprotein, the first step in the formation of mature lipoproteins.</text>
</comment>
<keyword evidence="6 7" id="KW-0472">Membrane</keyword>
<evidence type="ECO:0000256" key="2">
    <source>
        <dbReference type="ARBA" id="ARBA00022475"/>
    </source>
</evidence>
<keyword evidence="4 7" id="KW-0812">Transmembrane</keyword>
<gene>
    <name evidence="7 8" type="primary">lgt</name>
    <name evidence="8" type="ORF">COT51_01195</name>
</gene>
<dbReference type="PANTHER" id="PTHR30589:SF0">
    <property type="entry name" value="PHOSPHATIDYLGLYCEROL--PROLIPOPROTEIN DIACYLGLYCERYL TRANSFERASE"/>
    <property type="match status" value="1"/>
</dbReference>
<comment type="caution">
    <text evidence="8">The sequence shown here is derived from an EMBL/GenBank/DDBJ whole genome shotgun (WGS) entry which is preliminary data.</text>
</comment>
<sequence length="260" mass="30061">MISSFRVGPLNFQIYGMFLLFAVWAGLFLTERRFRKVKEDPEELWRLSLWVIPFGIFGARIYHLVNYFEFYRENPGLMFAVWDGGMGIFGALLGGLAGLFLGLLVFKKKINFARYLDLLTPAIPLAQAIGRFGNYFNRELFGSPTNLPWGIYIPYLQRPQNYLNQEKFHPLFFYESAYSLLVLFLLLFLEKKFRRVDGSLFFLYLLLYGVGRFLLEGLRLNNWKVGGVAVASLFSLGLIGASLGFFVFNFRKLFPPKIAQ</sequence>
<dbReference type="Pfam" id="PF01790">
    <property type="entry name" value="LGT"/>
    <property type="match status" value="1"/>
</dbReference>
<dbReference type="PANTHER" id="PTHR30589">
    <property type="entry name" value="PROLIPOPROTEIN DIACYLGLYCERYL TRANSFERASE"/>
    <property type="match status" value="1"/>
</dbReference>
<dbReference type="EC" id="2.5.1.145" evidence="7"/>
<feature type="transmembrane region" description="Helical" evidence="7">
    <location>
        <begin position="196"/>
        <end position="215"/>
    </location>
</feature>
<comment type="catalytic activity">
    <reaction evidence="7">
        <text>L-cysteinyl-[prolipoprotein] + a 1,2-diacyl-sn-glycero-3-phospho-(1'-sn-glycerol) = an S-1,2-diacyl-sn-glyceryl-L-cysteinyl-[prolipoprotein] + sn-glycerol 1-phosphate + H(+)</text>
        <dbReference type="Rhea" id="RHEA:56712"/>
        <dbReference type="Rhea" id="RHEA-COMP:14679"/>
        <dbReference type="Rhea" id="RHEA-COMP:14680"/>
        <dbReference type="ChEBI" id="CHEBI:15378"/>
        <dbReference type="ChEBI" id="CHEBI:29950"/>
        <dbReference type="ChEBI" id="CHEBI:57685"/>
        <dbReference type="ChEBI" id="CHEBI:64716"/>
        <dbReference type="ChEBI" id="CHEBI:140658"/>
        <dbReference type="EC" id="2.5.1.145"/>
    </reaction>
</comment>
<comment type="pathway">
    <text evidence="7">Protein modification; lipoprotein biosynthesis (diacylglyceryl transfer).</text>
</comment>
<keyword evidence="3 7" id="KW-0808">Transferase</keyword>
<organism evidence="8 9">
    <name type="scientific">candidate division WWE3 bacterium CG08_land_8_20_14_0_20_41_15</name>
    <dbReference type="NCBI Taxonomy" id="1975086"/>
    <lineage>
        <taxon>Bacteria</taxon>
        <taxon>Katanobacteria</taxon>
    </lineage>
</organism>
<protein>
    <recommendedName>
        <fullName evidence="7">Phosphatidylglycerol--prolipoprotein diacylglyceryl transferase</fullName>
        <ecNumber evidence="7">2.5.1.145</ecNumber>
    </recommendedName>
</protein>
<dbReference type="GO" id="GO:0005886">
    <property type="term" value="C:plasma membrane"/>
    <property type="evidence" value="ECO:0007669"/>
    <property type="project" value="UniProtKB-SubCell"/>
</dbReference>
<reference evidence="9" key="1">
    <citation type="submission" date="2017-09" db="EMBL/GenBank/DDBJ databases">
        <title>Depth-based differentiation of microbial function through sediment-hosted aquifers and enrichment of novel symbionts in the deep terrestrial subsurface.</title>
        <authorList>
            <person name="Probst A.J."/>
            <person name="Ladd B."/>
            <person name="Jarett J.K."/>
            <person name="Geller-Mcgrath D.E."/>
            <person name="Sieber C.M.K."/>
            <person name="Emerson J.B."/>
            <person name="Anantharaman K."/>
            <person name="Thomas B.C."/>
            <person name="Malmstrom R."/>
            <person name="Stieglmeier M."/>
            <person name="Klingl A."/>
            <person name="Woyke T."/>
            <person name="Ryan C.M."/>
            <person name="Banfield J.F."/>
        </authorList>
    </citation>
    <scope>NUCLEOTIDE SEQUENCE [LARGE SCALE GENOMIC DNA]</scope>
</reference>
<evidence type="ECO:0000256" key="1">
    <source>
        <dbReference type="ARBA" id="ARBA00007150"/>
    </source>
</evidence>
<evidence type="ECO:0000256" key="4">
    <source>
        <dbReference type="ARBA" id="ARBA00022692"/>
    </source>
</evidence>
<dbReference type="InterPro" id="IPR001640">
    <property type="entry name" value="Lgt"/>
</dbReference>
<proteinExistence type="inferred from homology"/>
<feature type="transmembrane region" description="Helical" evidence="7">
    <location>
        <begin position="12"/>
        <end position="32"/>
    </location>
</feature>
<evidence type="ECO:0000256" key="7">
    <source>
        <dbReference type="HAMAP-Rule" id="MF_01147"/>
    </source>
</evidence>
<dbReference type="GO" id="GO:0008961">
    <property type="term" value="F:phosphatidylglycerol-prolipoprotein diacylglyceryl transferase activity"/>
    <property type="evidence" value="ECO:0007669"/>
    <property type="project" value="UniProtKB-UniRule"/>
</dbReference>
<feature type="transmembrane region" description="Helical" evidence="7">
    <location>
        <begin position="85"/>
        <end position="106"/>
    </location>
</feature>
<dbReference type="Proteomes" id="UP000231098">
    <property type="component" value="Unassembled WGS sequence"/>
</dbReference>
<keyword evidence="5 7" id="KW-1133">Transmembrane helix</keyword>
<dbReference type="PROSITE" id="PS01311">
    <property type="entry name" value="LGT"/>
    <property type="match status" value="1"/>
</dbReference>
<dbReference type="GO" id="GO:0042158">
    <property type="term" value="P:lipoprotein biosynthetic process"/>
    <property type="evidence" value="ECO:0007669"/>
    <property type="project" value="UniProtKB-UniRule"/>
</dbReference>
<name>A0A2H0X9V6_UNCKA</name>
<keyword evidence="8" id="KW-0449">Lipoprotein</keyword>
<feature type="transmembrane region" description="Helical" evidence="7">
    <location>
        <begin position="44"/>
        <end position="65"/>
    </location>
</feature>
<dbReference type="UniPathway" id="UPA00664"/>
<feature type="transmembrane region" description="Helical" evidence="7">
    <location>
        <begin position="227"/>
        <end position="248"/>
    </location>
</feature>
<feature type="transmembrane region" description="Helical" evidence="7">
    <location>
        <begin position="171"/>
        <end position="189"/>
    </location>
</feature>
<evidence type="ECO:0000256" key="3">
    <source>
        <dbReference type="ARBA" id="ARBA00022679"/>
    </source>
</evidence>
<evidence type="ECO:0000313" key="9">
    <source>
        <dbReference type="Proteomes" id="UP000231098"/>
    </source>
</evidence>
<comment type="subcellular location">
    <subcellularLocation>
        <location evidence="7">Cell membrane</location>
        <topology evidence="7">Multi-pass membrane protein</topology>
    </subcellularLocation>
</comment>
<dbReference type="AlphaFoldDB" id="A0A2H0X9V6"/>
<evidence type="ECO:0000313" key="8">
    <source>
        <dbReference type="EMBL" id="PIS21717.1"/>
    </source>
</evidence>
<keyword evidence="2 7" id="KW-1003">Cell membrane</keyword>
<comment type="similarity">
    <text evidence="1 7">Belongs to the Lgt family.</text>
</comment>
<feature type="binding site" evidence="7">
    <location>
        <position position="131"/>
    </location>
    <ligand>
        <name>a 1,2-diacyl-sn-glycero-3-phospho-(1'-sn-glycerol)</name>
        <dbReference type="ChEBI" id="CHEBI:64716"/>
    </ligand>
</feature>
<accession>A0A2H0X9V6</accession>